<reference evidence="5" key="1">
    <citation type="submission" date="2022-11" db="UniProtKB">
        <authorList>
            <consortium name="WormBaseParasite"/>
        </authorList>
    </citation>
    <scope>IDENTIFICATION</scope>
</reference>
<dbReference type="WBParaSite" id="PgR001X_g032_t02">
    <property type="protein sequence ID" value="PgR001X_g032_t02"/>
    <property type="gene ID" value="PgR001X_g032"/>
</dbReference>
<dbReference type="InterPro" id="IPR036186">
    <property type="entry name" value="Serpin_sf"/>
</dbReference>
<dbReference type="PROSITE" id="PS00284">
    <property type="entry name" value="SERPIN"/>
    <property type="match status" value="1"/>
</dbReference>
<dbReference type="Gene3D" id="3.30.497.10">
    <property type="entry name" value="Antithrombin, subunit I, domain 2"/>
    <property type="match status" value="1"/>
</dbReference>
<evidence type="ECO:0000313" key="5">
    <source>
        <dbReference type="WBParaSite" id="PgR001X_g032_t02"/>
    </source>
</evidence>
<dbReference type="PANTHER" id="PTHR11461">
    <property type="entry name" value="SERINE PROTEASE INHIBITOR, SERPIN"/>
    <property type="match status" value="1"/>
</dbReference>
<dbReference type="SUPFAM" id="SSF56574">
    <property type="entry name" value="Serpins"/>
    <property type="match status" value="1"/>
</dbReference>
<keyword evidence="4" id="KW-1185">Reference proteome</keyword>
<feature type="domain" description="Serpin" evidence="3">
    <location>
        <begin position="2"/>
        <end position="295"/>
    </location>
</feature>
<protein>
    <submittedName>
        <fullName evidence="5">Serpin domain-containing protein</fullName>
    </submittedName>
</protein>
<dbReference type="Gene3D" id="2.30.39.10">
    <property type="entry name" value="Alpha-1-antitrypsin, domain 1"/>
    <property type="match status" value="1"/>
</dbReference>
<dbReference type="AlphaFoldDB" id="A0A915A677"/>
<evidence type="ECO:0000256" key="1">
    <source>
        <dbReference type="ARBA" id="ARBA00009500"/>
    </source>
</evidence>
<comment type="similarity">
    <text evidence="1 2">Belongs to the serpin family.</text>
</comment>
<dbReference type="InterPro" id="IPR000215">
    <property type="entry name" value="Serpin_fam"/>
</dbReference>
<sequence length="295" mass="34019">ISDVTQQICDILEYASLASGMHIASGFFFPSEREISKEYAEEMSKKYRARVENVCTDKKVISNAADVNRWLNDVDIESGKNYAEACLQHGLDTVLLSLIDIRTSLPRGVSKKIEFRGRRCSLALKMFSFRKFKVIPYYEDEYVQMVGIPLNADTSFRMFVILPKQANRFEQYENFMTGKKIVKLLSSMWYHKVEVSIPKFNISDQHDLTEKLEHLQIPEMIGSEKHFQRISEEPFNSLLILHSVRLSFVETMVMDDCEEESDVDNAPPLSFVADSPFLYLMTRNQTVVLVGRVEP</sequence>
<dbReference type="SMART" id="SM00093">
    <property type="entry name" value="SERPIN"/>
    <property type="match status" value="1"/>
</dbReference>
<proteinExistence type="inferred from homology"/>
<dbReference type="InterPro" id="IPR023796">
    <property type="entry name" value="Serpin_dom"/>
</dbReference>
<dbReference type="InterPro" id="IPR042185">
    <property type="entry name" value="Serpin_sf_2"/>
</dbReference>
<name>A0A915A677_PARUN</name>
<dbReference type="Pfam" id="PF00079">
    <property type="entry name" value="Serpin"/>
    <property type="match status" value="1"/>
</dbReference>
<organism evidence="4 5">
    <name type="scientific">Parascaris univalens</name>
    <name type="common">Nematode worm</name>
    <dbReference type="NCBI Taxonomy" id="6257"/>
    <lineage>
        <taxon>Eukaryota</taxon>
        <taxon>Metazoa</taxon>
        <taxon>Ecdysozoa</taxon>
        <taxon>Nematoda</taxon>
        <taxon>Chromadorea</taxon>
        <taxon>Rhabditida</taxon>
        <taxon>Spirurina</taxon>
        <taxon>Ascaridomorpha</taxon>
        <taxon>Ascaridoidea</taxon>
        <taxon>Ascarididae</taxon>
        <taxon>Parascaris</taxon>
    </lineage>
</organism>
<dbReference type="GO" id="GO:0004867">
    <property type="term" value="F:serine-type endopeptidase inhibitor activity"/>
    <property type="evidence" value="ECO:0007669"/>
    <property type="project" value="InterPro"/>
</dbReference>
<evidence type="ECO:0000259" key="3">
    <source>
        <dbReference type="SMART" id="SM00093"/>
    </source>
</evidence>
<dbReference type="GO" id="GO:0005615">
    <property type="term" value="C:extracellular space"/>
    <property type="evidence" value="ECO:0007669"/>
    <property type="project" value="InterPro"/>
</dbReference>
<dbReference type="PANTHER" id="PTHR11461:SF211">
    <property type="entry name" value="GH10112P-RELATED"/>
    <property type="match status" value="1"/>
</dbReference>
<dbReference type="InterPro" id="IPR023795">
    <property type="entry name" value="Serpin_CS"/>
</dbReference>
<dbReference type="Proteomes" id="UP000887569">
    <property type="component" value="Unplaced"/>
</dbReference>
<evidence type="ECO:0000313" key="4">
    <source>
        <dbReference type="Proteomes" id="UP000887569"/>
    </source>
</evidence>
<dbReference type="InterPro" id="IPR042178">
    <property type="entry name" value="Serpin_sf_1"/>
</dbReference>
<evidence type="ECO:0000256" key="2">
    <source>
        <dbReference type="RuleBase" id="RU000411"/>
    </source>
</evidence>
<accession>A0A915A677</accession>